<dbReference type="Gene3D" id="3.50.50.60">
    <property type="entry name" value="FAD/NAD(P)-binding domain"/>
    <property type="match status" value="2"/>
</dbReference>
<proteinExistence type="inferred from homology"/>
<sequence length="542" mass="60135">MKWDEVAAKWATYTTRGDKIKSRFIIPAAGPLHRPKLPGLDGIVDFKGHAFHSSRWDYEYTGGDSNGGLEKLKDKKVGIIGESNFTKLRKYHRSQGKGTGATAVQIVPHLGAWAKELCVFQRTPSSIDVRGNALTDPKWAASLTPGWQKKRMDNFDNLINGGIEKEHMVGDRWTSIIRNLITAGVDMSNPVEAAAKRQIADYKKMNEIRARTDEVVKDKETADSLKPWYNQFAKGNKSTTFNRPNVTLVDAKGLGVDRITSTGVVANNHEYSLDCIVYATGFELANEWSHKTGIEIHGRDGLTITEKWRDGAQTLHGWGTRAFPNCCFVQVVQAALTPNFMHVTNEQAMHYAYVISECLKRAVRTIEPTQEAEEEWTETIVKGTALRGDFSRSAGDRAGLDVKCFASEDAKPATNGTVDSKLEVQIGVPPEPDTNEAREDERLLHDDAAADTKSEQKSTPEADLVDPKERERSRKDSAAAVDSEEATPESKPVLEPETTAVIGGQNSLAHRYSVLQAKHQAELNERITRQRLEVERLLEGAV</sequence>
<dbReference type="PANTHER" id="PTHR43098:SF4">
    <property type="entry name" value="BLR3857 PROTEIN"/>
    <property type="match status" value="1"/>
</dbReference>
<evidence type="ECO:0000256" key="1">
    <source>
        <dbReference type="ARBA" id="ARBA00001974"/>
    </source>
</evidence>
<feature type="region of interest" description="Disordered" evidence="8">
    <location>
        <begin position="411"/>
        <end position="498"/>
    </location>
</feature>
<feature type="compositionally biased region" description="Basic and acidic residues" evidence="8">
    <location>
        <begin position="435"/>
        <end position="477"/>
    </location>
</feature>
<organism evidence="9 10">
    <name type="scientific">Paraphaeosphaeria minitans</name>
    <dbReference type="NCBI Taxonomy" id="565426"/>
    <lineage>
        <taxon>Eukaryota</taxon>
        <taxon>Fungi</taxon>
        <taxon>Dikarya</taxon>
        <taxon>Ascomycota</taxon>
        <taxon>Pezizomycotina</taxon>
        <taxon>Dothideomycetes</taxon>
        <taxon>Pleosporomycetidae</taxon>
        <taxon>Pleosporales</taxon>
        <taxon>Massarineae</taxon>
        <taxon>Didymosphaeriaceae</taxon>
        <taxon>Paraphaeosphaeria</taxon>
    </lineage>
</organism>
<dbReference type="EMBL" id="WJXW01000004">
    <property type="protein sequence ID" value="KAF9737036.1"/>
    <property type="molecule type" value="Genomic_DNA"/>
</dbReference>
<evidence type="ECO:0000313" key="10">
    <source>
        <dbReference type="Proteomes" id="UP000756921"/>
    </source>
</evidence>
<comment type="caution">
    <text evidence="9">The sequence shown here is derived from an EMBL/GenBank/DDBJ whole genome shotgun (WGS) entry which is preliminary data.</text>
</comment>
<protein>
    <submittedName>
        <fullName evidence="9">Flavin-binding monooxygenase-like family protein</fullName>
    </submittedName>
</protein>
<dbReference type="PANTHER" id="PTHR43098">
    <property type="entry name" value="L-ORNITHINE N(5)-MONOOXYGENASE-RELATED"/>
    <property type="match status" value="1"/>
</dbReference>
<dbReference type="Proteomes" id="UP000756921">
    <property type="component" value="Unassembled WGS sequence"/>
</dbReference>
<comment type="cofactor">
    <cofactor evidence="1">
        <name>FAD</name>
        <dbReference type="ChEBI" id="CHEBI:57692"/>
    </cofactor>
</comment>
<keyword evidence="4" id="KW-0274">FAD</keyword>
<dbReference type="InterPro" id="IPR036188">
    <property type="entry name" value="FAD/NAD-bd_sf"/>
</dbReference>
<evidence type="ECO:0000256" key="3">
    <source>
        <dbReference type="ARBA" id="ARBA00022630"/>
    </source>
</evidence>
<evidence type="ECO:0000313" key="9">
    <source>
        <dbReference type="EMBL" id="KAF9737036.1"/>
    </source>
</evidence>
<evidence type="ECO:0000256" key="8">
    <source>
        <dbReference type="SAM" id="MobiDB-lite"/>
    </source>
</evidence>
<accession>A0A9P6KSM8</accession>
<evidence type="ECO:0000256" key="6">
    <source>
        <dbReference type="ARBA" id="ARBA00023002"/>
    </source>
</evidence>
<dbReference type="AlphaFoldDB" id="A0A9P6KSM8"/>
<evidence type="ECO:0000256" key="7">
    <source>
        <dbReference type="ARBA" id="ARBA00023033"/>
    </source>
</evidence>
<keyword evidence="10" id="KW-1185">Reference proteome</keyword>
<keyword evidence="5" id="KW-0521">NADP</keyword>
<keyword evidence="7 9" id="KW-0503">Monooxygenase</keyword>
<gene>
    <name evidence="9" type="ORF">PMIN01_04815</name>
</gene>
<comment type="similarity">
    <text evidence="2">Belongs to the FAD-binding monooxygenase family.</text>
</comment>
<dbReference type="InterPro" id="IPR050775">
    <property type="entry name" value="FAD-binding_Monooxygenases"/>
</dbReference>
<dbReference type="SUPFAM" id="SSF51905">
    <property type="entry name" value="FAD/NAD(P)-binding domain"/>
    <property type="match status" value="2"/>
</dbReference>
<keyword evidence="3" id="KW-0285">Flavoprotein</keyword>
<name>A0A9P6KSM8_9PLEO</name>
<evidence type="ECO:0000256" key="4">
    <source>
        <dbReference type="ARBA" id="ARBA00022827"/>
    </source>
</evidence>
<dbReference type="OrthoDB" id="66881at2759"/>
<reference evidence="9" key="1">
    <citation type="journal article" date="2020" name="Mol. Plant Microbe Interact.">
        <title>Genome Sequence of the Biocontrol Agent Coniothyrium minitans strain Conio (IMI 134523).</title>
        <authorList>
            <person name="Patel D."/>
            <person name="Shittu T.A."/>
            <person name="Baroncelli R."/>
            <person name="Muthumeenakshi S."/>
            <person name="Osborne T.H."/>
            <person name="Janganan T.K."/>
            <person name="Sreenivasaprasad S."/>
        </authorList>
    </citation>
    <scope>NUCLEOTIDE SEQUENCE</scope>
    <source>
        <strain evidence="9">Conio</strain>
    </source>
</reference>
<dbReference type="GO" id="GO:0004497">
    <property type="term" value="F:monooxygenase activity"/>
    <property type="evidence" value="ECO:0007669"/>
    <property type="project" value="UniProtKB-KW"/>
</dbReference>
<evidence type="ECO:0000256" key="2">
    <source>
        <dbReference type="ARBA" id="ARBA00010139"/>
    </source>
</evidence>
<keyword evidence="6" id="KW-0560">Oxidoreductase</keyword>
<evidence type="ECO:0000256" key="5">
    <source>
        <dbReference type="ARBA" id="ARBA00022857"/>
    </source>
</evidence>